<accession>A0A833VPY5</accession>
<name>A0A833VPY5_9POAL</name>
<keyword evidence="4" id="KW-1185">Reference proteome</keyword>
<dbReference type="PANTHER" id="PTHR10366:SF852">
    <property type="entry name" value="CINNAMOYL-COA REDUCTASE CAD2"/>
    <property type="match status" value="1"/>
</dbReference>
<dbReference type="SUPFAM" id="SSF51735">
    <property type="entry name" value="NAD(P)-binding Rossmann-fold domains"/>
    <property type="match status" value="2"/>
</dbReference>
<feature type="domain" description="NAD-dependent epimerase/dehydratase" evidence="2">
    <location>
        <begin position="6"/>
        <end position="240"/>
    </location>
</feature>
<evidence type="ECO:0000256" key="1">
    <source>
        <dbReference type="ARBA" id="ARBA00023002"/>
    </source>
</evidence>
<organism evidence="3 4">
    <name type="scientific">Carex littledalei</name>
    <dbReference type="NCBI Taxonomy" id="544730"/>
    <lineage>
        <taxon>Eukaryota</taxon>
        <taxon>Viridiplantae</taxon>
        <taxon>Streptophyta</taxon>
        <taxon>Embryophyta</taxon>
        <taxon>Tracheophyta</taxon>
        <taxon>Spermatophyta</taxon>
        <taxon>Magnoliopsida</taxon>
        <taxon>Liliopsida</taxon>
        <taxon>Poales</taxon>
        <taxon>Cyperaceae</taxon>
        <taxon>Cyperoideae</taxon>
        <taxon>Cariceae</taxon>
        <taxon>Carex</taxon>
        <taxon>Carex subgen. Euthyceras</taxon>
    </lineage>
</organism>
<dbReference type="InterPro" id="IPR036291">
    <property type="entry name" value="NAD(P)-bd_dom_sf"/>
</dbReference>
<dbReference type="InterPro" id="IPR001509">
    <property type="entry name" value="Epimerase_deHydtase"/>
</dbReference>
<evidence type="ECO:0000313" key="3">
    <source>
        <dbReference type="EMBL" id="KAF3330748.1"/>
    </source>
</evidence>
<proteinExistence type="predicted"/>
<dbReference type="EMBL" id="SWLB01000013">
    <property type="protein sequence ID" value="KAF3330748.1"/>
    <property type="molecule type" value="Genomic_DNA"/>
</dbReference>
<dbReference type="Pfam" id="PF01370">
    <property type="entry name" value="Epimerase"/>
    <property type="match status" value="2"/>
</dbReference>
<dbReference type="PANTHER" id="PTHR10366">
    <property type="entry name" value="NAD DEPENDENT EPIMERASE/DEHYDRATASE"/>
    <property type="match status" value="1"/>
</dbReference>
<dbReference type="CDD" id="cd08958">
    <property type="entry name" value="FR_SDR_e"/>
    <property type="match status" value="2"/>
</dbReference>
<keyword evidence="1" id="KW-0560">Oxidoreductase</keyword>
<dbReference type="OrthoDB" id="2735536at2759"/>
<comment type="caution">
    <text evidence="3">The sequence shown here is derived from an EMBL/GenBank/DDBJ whole genome shotgun (WGS) entry which is preliminary data.</text>
</comment>
<evidence type="ECO:0000313" key="4">
    <source>
        <dbReference type="Proteomes" id="UP000623129"/>
    </source>
</evidence>
<dbReference type="AlphaFoldDB" id="A0A833VPY5"/>
<dbReference type="FunFam" id="3.40.50.720:FF:000085">
    <property type="entry name" value="Dihydroflavonol reductase"/>
    <property type="match status" value="2"/>
</dbReference>
<dbReference type="Gene3D" id="3.40.50.720">
    <property type="entry name" value="NAD(P)-binding Rossmann-like Domain"/>
    <property type="match status" value="2"/>
</dbReference>
<gene>
    <name evidence="3" type="ORF">FCM35_KLT04102</name>
</gene>
<dbReference type="InterPro" id="IPR050425">
    <property type="entry name" value="NAD(P)_dehydrat-like"/>
</dbReference>
<dbReference type="Proteomes" id="UP000623129">
    <property type="component" value="Unassembled WGS sequence"/>
</dbReference>
<feature type="domain" description="NAD-dependent epimerase/dehydratase" evidence="2">
    <location>
        <begin position="324"/>
        <end position="523"/>
    </location>
</feature>
<dbReference type="GO" id="GO:0016616">
    <property type="term" value="F:oxidoreductase activity, acting on the CH-OH group of donors, NAD or NADP as acceptor"/>
    <property type="evidence" value="ECO:0007669"/>
    <property type="project" value="TreeGrafter"/>
</dbReference>
<reference evidence="3" key="1">
    <citation type="submission" date="2020-01" db="EMBL/GenBank/DDBJ databases">
        <title>Genome sequence of Kobresia littledalei, the first chromosome-level genome in the family Cyperaceae.</title>
        <authorList>
            <person name="Qu G."/>
        </authorList>
    </citation>
    <scope>NUCLEOTIDE SEQUENCE</scope>
    <source>
        <strain evidence="3">C.B.Clarke</strain>
        <tissue evidence="3">Leaf</tissue>
    </source>
</reference>
<sequence>MSEKVVCVTGGSGYIASWLVKLLLQRGYTVRASVRDPSDPKKTEHLRALDGASERLHLFKADLLEEGSFDAAIAGCVGVFHTASPCFFNATDFQAELVDPAVKGTLNVLRSCAKASSVKRVVMTSSMAAVNFNERALSPDVVVDETWFSDPDFCLRNKLWYHLSKTLAEEAAWKFSKENGVELVTINPGMVIGPLLQPTLNLSSSYIYNKINGSTTFPNSSFRWIHVKDVAMAHILAYEIHSANGRYCLVERVAHHSEIVEIIRKLYPSIPVPEKCADDKPFETVYQVSKEKARSLGLNFTPLEQSVKETIESLKEKADPKKTAHLRALGGANERLHLFKANLLEEGSFDSGIEGCVGVFHTASPFYHNVTDPQAELIDPAVKGTLNVLRSCVKYPSIKRVVVTSSMAAVAYNGKPRTPDVVVDETWFSSPKMCEQSKLWYVLSKTLAEEAAWKFAKENGIDIVTINPAMVIGPLLQSTLNTSAAAILNLINGASTYPNTAFGWVNVKDVAMTHILAYEVPSASGRYCLVDKVAHYSEIVEMIRELYPSITLPEKCADDKPFVSIYQVSKEKTKSLGIDYVPTKIGVKETIDSLKEKGFVNF</sequence>
<evidence type="ECO:0000259" key="2">
    <source>
        <dbReference type="Pfam" id="PF01370"/>
    </source>
</evidence>
<protein>
    <submittedName>
        <fullName evidence="3">Cinnamoyl-CoA reductase</fullName>
    </submittedName>
</protein>